<dbReference type="Proteomes" id="UP000029091">
    <property type="component" value="Unassembled WGS sequence"/>
</dbReference>
<accession>A0A087DS20</accession>
<evidence type="ECO:0000313" key="3">
    <source>
        <dbReference type="Proteomes" id="UP000029091"/>
    </source>
</evidence>
<feature type="region of interest" description="Disordered" evidence="1">
    <location>
        <begin position="1"/>
        <end position="66"/>
    </location>
</feature>
<evidence type="ECO:0000313" key="2">
    <source>
        <dbReference type="EMBL" id="KFI98320.1"/>
    </source>
</evidence>
<evidence type="ECO:0000256" key="1">
    <source>
        <dbReference type="SAM" id="MobiDB-lite"/>
    </source>
</evidence>
<proteinExistence type="predicted"/>
<sequence length="495" mass="56188">MSDDAVDKFFDEMVSPAPTPTESTTPDEADKPGEPDAIMDDATGRDEPEHGPSTPGGVTDGLERPSFWTDDMERDFQEEVKAMFDDMVNRQRGELSVREQCEHAYEQLTAAVNGKYKELTGKDLPSSMARNLDQLLTQITMAPLNEPEHGPGLWAKLPQNSLATMVEARPLDLTGSPTRMDIDLMMLHTIRMGRFLTTHYTDWARTLPSCWIRHDDVVQKVYSLKCYMDMIVASPNGGLYAPTLQSLIHSSLERVKGYLSSADTSSADHKHHLSTADDRKREQARCDEYRHWFERDGGWAGEPGFGPSWRFTNASEGLDAVCDLMTPTRVDDEDDRDDKALSDQVDKWRAGLEGLRGNYAMDHKPEHLAAARNDEERIRRALLDYTTRERSSRDRLDRAVTAAVRLTRDQERSMPMTDEDRRALADLIDQGRSILREYGSSQFDDAYQPCSIDMQDDLTERLNRLVDGDPANVFDHCDRMLDQLDDVFERGKDGR</sequence>
<protein>
    <submittedName>
        <fullName evidence="2">LysR family transcriptional regulator</fullName>
    </submittedName>
</protein>
<name>A0A087DS20_BIFAD</name>
<comment type="caution">
    <text evidence="2">The sequence shown here is derived from an EMBL/GenBank/DDBJ whole genome shotgun (WGS) entry which is preliminary data.</text>
</comment>
<dbReference type="RefSeq" id="WP_051923501.1">
    <property type="nucleotide sequence ID" value="NZ_JDUX01000014.1"/>
</dbReference>
<gene>
    <name evidence="2" type="ORF">BSTER_0902</name>
</gene>
<organism evidence="2 3">
    <name type="scientific">Bifidobacterium adolescentis JCM 15918</name>
    <dbReference type="NCBI Taxonomy" id="1437612"/>
    <lineage>
        <taxon>Bacteria</taxon>
        <taxon>Bacillati</taxon>
        <taxon>Actinomycetota</taxon>
        <taxon>Actinomycetes</taxon>
        <taxon>Bifidobacteriales</taxon>
        <taxon>Bifidobacteriaceae</taxon>
        <taxon>Bifidobacterium</taxon>
    </lineage>
</organism>
<dbReference type="AlphaFoldDB" id="A0A087DS20"/>
<dbReference type="EMBL" id="JGZQ01000003">
    <property type="protein sequence ID" value="KFI98320.1"/>
    <property type="molecule type" value="Genomic_DNA"/>
</dbReference>
<feature type="compositionally biased region" description="Basic and acidic residues" evidence="1">
    <location>
        <begin position="1"/>
        <end position="11"/>
    </location>
</feature>
<reference evidence="2 3" key="1">
    <citation type="submission" date="2014-03" db="EMBL/GenBank/DDBJ databases">
        <title>Genomics of Bifidobacteria.</title>
        <authorList>
            <person name="Ventura M."/>
            <person name="Milani C."/>
            <person name="Lugli G.A."/>
        </authorList>
    </citation>
    <scope>NUCLEOTIDE SEQUENCE [LARGE SCALE GENOMIC DNA]</scope>
    <source>
        <strain evidence="3">JCM 15918</strain>
    </source>
</reference>